<dbReference type="SUPFAM" id="SSF81383">
    <property type="entry name" value="F-box domain"/>
    <property type="match status" value="1"/>
</dbReference>
<dbReference type="InterPro" id="IPR001810">
    <property type="entry name" value="F-box_dom"/>
</dbReference>
<reference evidence="3" key="3">
    <citation type="journal article" date="2017" name="Nature">
        <title>Genome sequence of the progenitor of the wheat D genome Aegilops tauschii.</title>
        <authorList>
            <person name="Luo M.C."/>
            <person name="Gu Y.Q."/>
            <person name="Puiu D."/>
            <person name="Wang H."/>
            <person name="Twardziok S.O."/>
            <person name="Deal K.R."/>
            <person name="Huo N."/>
            <person name="Zhu T."/>
            <person name="Wang L."/>
            <person name="Wang Y."/>
            <person name="McGuire P.E."/>
            <person name="Liu S."/>
            <person name="Long H."/>
            <person name="Ramasamy R.K."/>
            <person name="Rodriguez J.C."/>
            <person name="Van S.L."/>
            <person name="Yuan L."/>
            <person name="Wang Z."/>
            <person name="Xia Z."/>
            <person name="Xiao L."/>
            <person name="Anderson O.D."/>
            <person name="Ouyang S."/>
            <person name="Liang Y."/>
            <person name="Zimin A.V."/>
            <person name="Pertea G."/>
            <person name="Qi P."/>
            <person name="Bennetzen J.L."/>
            <person name="Dai X."/>
            <person name="Dawson M.W."/>
            <person name="Muller H.G."/>
            <person name="Kugler K."/>
            <person name="Rivarola-Duarte L."/>
            <person name="Spannagl M."/>
            <person name="Mayer K.F.X."/>
            <person name="Lu F.H."/>
            <person name="Bevan M.W."/>
            <person name="Leroy P."/>
            <person name="Li P."/>
            <person name="You F.M."/>
            <person name="Sun Q."/>
            <person name="Liu Z."/>
            <person name="Lyons E."/>
            <person name="Wicker T."/>
            <person name="Salzberg S.L."/>
            <person name="Devos K.M."/>
            <person name="Dvorak J."/>
        </authorList>
    </citation>
    <scope>NUCLEOTIDE SEQUENCE [LARGE SCALE GENOMIC DNA]</scope>
    <source>
        <strain evidence="3">cv. AL8/78</strain>
    </source>
</reference>
<proteinExistence type="predicted"/>
<dbReference type="EnsemblPlants" id="AET7Gv20078600.5">
    <property type="protein sequence ID" value="AET7Gv20078600.5"/>
    <property type="gene ID" value="AET7Gv20078600"/>
</dbReference>
<reference evidence="3" key="5">
    <citation type="journal article" date="2021" name="G3 (Bethesda)">
        <title>Aegilops tauschii genome assembly Aet v5.0 features greater sequence contiguity and improved annotation.</title>
        <authorList>
            <person name="Wang L."/>
            <person name="Zhu T."/>
            <person name="Rodriguez J.C."/>
            <person name="Deal K.R."/>
            <person name="Dubcovsky J."/>
            <person name="McGuire P.E."/>
            <person name="Lux T."/>
            <person name="Spannagl M."/>
            <person name="Mayer K.F.X."/>
            <person name="Baldrich P."/>
            <person name="Meyers B.C."/>
            <person name="Huo N."/>
            <person name="Gu Y.Q."/>
            <person name="Zhou H."/>
            <person name="Devos K.M."/>
            <person name="Bennetzen J.L."/>
            <person name="Unver T."/>
            <person name="Budak H."/>
            <person name="Gulick P.J."/>
            <person name="Galiba G."/>
            <person name="Kalapos B."/>
            <person name="Nelson D.R."/>
            <person name="Li P."/>
            <person name="You F.M."/>
            <person name="Luo M.C."/>
            <person name="Dvorak J."/>
        </authorList>
    </citation>
    <scope>NUCLEOTIDE SEQUENCE [LARGE SCALE GENOMIC DNA]</scope>
    <source>
        <strain evidence="3">cv. AL8/78</strain>
    </source>
</reference>
<dbReference type="CDD" id="cd09917">
    <property type="entry name" value="F-box_SF"/>
    <property type="match status" value="1"/>
</dbReference>
<reference evidence="3" key="4">
    <citation type="submission" date="2019-03" db="UniProtKB">
        <authorList>
            <consortium name="EnsemblPlants"/>
        </authorList>
    </citation>
    <scope>IDENTIFICATION</scope>
</reference>
<organism evidence="3 4">
    <name type="scientific">Aegilops tauschii subsp. strangulata</name>
    <name type="common">Goatgrass</name>
    <dbReference type="NCBI Taxonomy" id="200361"/>
    <lineage>
        <taxon>Eukaryota</taxon>
        <taxon>Viridiplantae</taxon>
        <taxon>Streptophyta</taxon>
        <taxon>Embryophyta</taxon>
        <taxon>Tracheophyta</taxon>
        <taxon>Spermatophyta</taxon>
        <taxon>Magnoliopsida</taxon>
        <taxon>Liliopsida</taxon>
        <taxon>Poales</taxon>
        <taxon>Poaceae</taxon>
        <taxon>BOP clade</taxon>
        <taxon>Pooideae</taxon>
        <taxon>Triticodae</taxon>
        <taxon>Triticeae</taxon>
        <taxon>Triticinae</taxon>
        <taxon>Aegilops</taxon>
    </lineage>
</organism>
<dbReference type="Gene3D" id="1.20.1280.50">
    <property type="match status" value="1"/>
</dbReference>
<evidence type="ECO:0000256" key="1">
    <source>
        <dbReference type="SAM" id="MobiDB-lite"/>
    </source>
</evidence>
<dbReference type="PANTHER" id="PTHR33800:SF10">
    <property type="entry name" value="F-BOX DOMAIN-CONTAINING PROTEIN"/>
    <property type="match status" value="1"/>
</dbReference>
<sequence length="143" mass="15636">GLGRAGVKTEGDIDLEKKRKTDLDRTASLPIAELEETAARMEAPPREIDAHPPSSAPATASSSSSPTEHAAMRIWAKRTRYASASSVFAASRPRGWAELPEDFLQSLVTRLGSFRDLLAFGATCRPWRDLLNARGDCLIRGDW</sequence>
<feature type="compositionally biased region" description="Low complexity" evidence="1">
    <location>
        <begin position="51"/>
        <end position="69"/>
    </location>
</feature>
<evidence type="ECO:0000313" key="4">
    <source>
        <dbReference type="Proteomes" id="UP000015105"/>
    </source>
</evidence>
<dbReference type="Pfam" id="PF12937">
    <property type="entry name" value="F-box-like"/>
    <property type="match status" value="1"/>
</dbReference>
<reference evidence="4" key="2">
    <citation type="journal article" date="2017" name="Nat. Plants">
        <title>The Aegilops tauschii genome reveals multiple impacts of transposons.</title>
        <authorList>
            <person name="Zhao G."/>
            <person name="Zou C."/>
            <person name="Li K."/>
            <person name="Wang K."/>
            <person name="Li T."/>
            <person name="Gao L."/>
            <person name="Zhang X."/>
            <person name="Wang H."/>
            <person name="Yang Z."/>
            <person name="Liu X."/>
            <person name="Jiang W."/>
            <person name="Mao L."/>
            <person name="Kong X."/>
            <person name="Jiao Y."/>
            <person name="Jia J."/>
        </authorList>
    </citation>
    <scope>NUCLEOTIDE SEQUENCE [LARGE SCALE GENOMIC DNA]</scope>
    <source>
        <strain evidence="4">cv. AL8/78</strain>
    </source>
</reference>
<keyword evidence="4" id="KW-1185">Reference proteome</keyword>
<reference evidence="4" key="1">
    <citation type="journal article" date="2014" name="Science">
        <title>Ancient hybridizations among the ancestral genomes of bread wheat.</title>
        <authorList>
            <consortium name="International Wheat Genome Sequencing Consortium,"/>
            <person name="Marcussen T."/>
            <person name="Sandve S.R."/>
            <person name="Heier L."/>
            <person name="Spannagl M."/>
            <person name="Pfeifer M."/>
            <person name="Jakobsen K.S."/>
            <person name="Wulff B.B."/>
            <person name="Steuernagel B."/>
            <person name="Mayer K.F."/>
            <person name="Olsen O.A."/>
        </authorList>
    </citation>
    <scope>NUCLEOTIDE SEQUENCE [LARGE SCALE GENOMIC DNA]</scope>
    <source>
        <strain evidence="4">cv. AL8/78</strain>
    </source>
</reference>
<protein>
    <recommendedName>
        <fullName evidence="2">F-box domain-containing protein</fullName>
    </recommendedName>
</protein>
<evidence type="ECO:0000313" key="3">
    <source>
        <dbReference type="EnsemblPlants" id="AET7Gv20078600.5"/>
    </source>
</evidence>
<name>A0A453QEJ2_AEGTS</name>
<dbReference type="AlphaFoldDB" id="A0A453QEJ2"/>
<dbReference type="Gramene" id="AET7Gv20078600.5">
    <property type="protein sequence ID" value="AET7Gv20078600.5"/>
    <property type="gene ID" value="AET7Gv20078600"/>
</dbReference>
<dbReference type="InterPro" id="IPR036047">
    <property type="entry name" value="F-box-like_dom_sf"/>
</dbReference>
<feature type="compositionally biased region" description="Basic and acidic residues" evidence="1">
    <location>
        <begin position="37"/>
        <end position="50"/>
    </location>
</feature>
<accession>A0A453QEJ2</accession>
<dbReference type="PANTHER" id="PTHR33800">
    <property type="entry name" value="OS06G0113600 PROTEIN"/>
    <property type="match status" value="1"/>
</dbReference>
<feature type="compositionally biased region" description="Basic and acidic residues" evidence="1">
    <location>
        <begin position="7"/>
        <end position="25"/>
    </location>
</feature>
<feature type="domain" description="F-box" evidence="2">
    <location>
        <begin position="96"/>
        <end position="132"/>
    </location>
</feature>
<evidence type="ECO:0000259" key="2">
    <source>
        <dbReference type="Pfam" id="PF12937"/>
    </source>
</evidence>
<dbReference type="Proteomes" id="UP000015105">
    <property type="component" value="Chromosome 7D"/>
</dbReference>
<feature type="region of interest" description="Disordered" evidence="1">
    <location>
        <begin position="1"/>
        <end position="70"/>
    </location>
</feature>